<accession>A0A254N7S0</accession>
<comment type="caution">
    <text evidence="2">The sequence shown here is derived from an EMBL/GenBank/DDBJ whole genome shotgun (WGS) entry which is preliminary data.</text>
</comment>
<gene>
    <name evidence="2" type="ORF">CDO81_10105</name>
</gene>
<dbReference type="Proteomes" id="UP000197446">
    <property type="component" value="Unassembled WGS sequence"/>
</dbReference>
<feature type="region of interest" description="Disordered" evidence="1">
    <location>
        <begin position="179"/>
        <end position="205"/>
    </location>
</feature>
<reference evidence="2 3" key="1">
    <citation type="journal article" date="2007" name="Int. J. Syst. Evol. Microbiol.">
        <title>Description of Pelomonas aquatica sp. nov. and Pelomonas puraquae sp. nov., isolated from industrial and haemodialysis water.</title>
        <authorList>
            <person name="Gomila M."/>
            <person name="Bowien B."/>
            <person name="Falsen E."/>
            <person name="Moore E.R."/>
            <person name="Lalucat J."/>
        </authorList>
    </citation>
    <scope>NUCLEOTIDE SEQUENCE [LARGE SCALE GENOMIC DNA]</scope>
    <source>
        <strain evidence="2 3">CCUG 52769</strain>
    </source>
</reference>
<sequence>MNSADLAGGQPTPLQGELLGQLLGEMLERRGGVPYYKFRSMHVPHWAELDGMEAKGWLKRDNDHYYVQSTAVPLIDTPAARERLANIERIYAALRAQYLQTQLRPYKVNELAEAIELTPEVVLEVLRHMMDTVAWHMGSSLNVALEEASVSPGEKILQFSTFTELAADVRSWQRGPTYFPGTLADDRPQEDTRAESVPTHSPTALTSAWPPARTCLQGFKFDEIKDIAGLAGFDVTAAADLVQGSGSNVTKGQLLAAIDRQLRDMDAQHTARFLAILIEEILSREPEAEEKLSGHLSRLGWSFIDGKLLPVALFDSGALEDMPADAHPDLLKAAQRLRDGDLGGAISAAAGAVDAAVAKVYREANLGDPTRATFQEGCKRAMAARGILVDLEGRLAELQWQPADAGLFARNLEGALVRGAYVMQTLRSHMGDVHGSKPILRALVFDSLRWAELLVGALLVVKTDPAPKG</sequence>
<feature type="compositionally biased region" description="Basic and acidic residues" evidence="1">
    <location>
        <begin position="184"/>
        <end position="194"/>
    </location>
</feature>
<dbReference type="RefSeq" id="WP_144397199.1">
    <property type="nucleotide sequence ID" value="NZ_NISI01000003.1"/>
</dbReference>
<dbReference type="AlphaFoldDB" id="A0A254N7S0"/>
<proteinExistence type="predicted"/>
<name>A0A254N7S0_9BURK</name>
<evidence type="ECO:0000313" key="2">
    <source>
        <dbReference type="EMBL" id="OWR04066.1"/>
    </source>
</evidence>
<organism evidence="2 3">
    <name type="scientific">Roseateles puraquae</name>
    <dbReference type="NCBI Taxonomy" id="431059"/>
    <lineage>
        <taxon>Bacteria</taxon>
        <taxon>Pseudomonadati</taxon>
        <taxon>Pseudomonadota</taxon>
        <taxon>Betaproteobacteria</taxon>
        <taxon>Burkholderiales</taxon>
        <taxon>Sphaerotilaceae</taxon>
        <taxon>Roseateles</taxon>
    </lineage>
</organism>
<dbReference type="EMBL" id="NISI01000003">
    <property type="protein sequence ID" value="OWR04066.1"/>
    <property type="molecule type" value="Genomic_DNA"/>
</dbReference>
<evidence type="ECO:0000256" key="1">
    <source>
        <dbReference type="SAM" id="MobiDB-lite"/>
    </source>
</evidence>
<keyword evidence="3" id="KW-1185">Reference proteome</keyword>
<dbReference type="OrthoDB" id="9000887at2"/>
<evidence type="ECO:0000313" key="3">
    <source>
        <dbReference type="Proteomes" id="UP000197446"/>
    </source>
</evidence>
<protein>
    <submittedName>
        <fullName evidence="2">Uncharacterized protein</fullName>
    </submittedName>
</protein>